<protein>
    <submittedName>
        <fullName evidence="1">Uncharacterized protein</fullName>
    </submittedName>
</protein>
<dbReference type="VEuPathDB" id="AmoebaDB:DDB_G0270794"/>
<dbReference type="EMBL" id="AAFI02000005">
    <property type="protein sequence ID" value="EAL72747.1"/>
    <property type="molecule type" value="Genomic_DNA"/>
</dbReference>
<evidence type="ECO:0000313" key="2">
    <source>
        <dbReference type="Proteomes" id="UP000002195"/>
    </source>
</evidence>
<name>Q55BT9_DICDI</name>
<dbReference type="HOGENOM" id="CLU_2113553_0_0_1"/>
<comment type="caution">
    <text evidence="1">The sequence shown here is derived from an EMBL/GenBank/DDBJ whole genome shotgun (WGS) entry which is preliminary data.</text>
</comment>
<dbReference type="PaxDb" id="44689-DDB0202025"/>
<dbReference type="AlphaFoldDB" id="Q55BT9"/>
<gene>
    <name evidence="1" type="ORF">DDB_G0270794</name>
</gene>
<dbReference type="dictyBase" id="DDB_G0270794"/>
<reference evidence="1 2" key="1">
    <citation type="journal article" date="2005" name="Nature">
        <title>The genome of the social amoeba Dictyostelium discoideum.</title>
        <authorList>
            <consortium name="The Dictyostelium discoideum Sequencing Consortium"/>
            <person name="Eichinger L."/>
            <person name="Pachebat J.A."/>
            <person name="Glockner G."/>
            <person name="Rajandream M.A."/>
            <person name="Sucgang R."/>
            <person name="Berriman M."/>
            <person name="Song J."/>
            <person name="Olsen R."/>
            <person name="Szafranski K."/>
            <person name="Xu Q."/>
            <person name="Tunggal B."/>
            <person name="Kummerfeld S."/>
            <person name="Madera M."/>
            <person name="Konfortov B.A."/>
            <person name="Rivero F."/>
            <person name="Bankier A.T."/>
            <person name="Lehmann R."/>
            <person name="Hamlin N."/>
            <person name="Davies R."/>
            <person name="Gaudet P."/>
            <person name="Fey P."/>
            <person name="Pilcher K."/>
            <person name="Chen G."/>
            <person name="Saunders D."/>
            <person name="Sodergren E."/>
            <person name="Davis P."/>
            <person name="Kerhornou A."/>
            <person name="Nie X."/>
            <person name="Hall N."/>
            <person name="Anjard C."/>
            <person name="Hemphill L."/>
            <person name="Bason N."/>
            <person name="Farbrother P."/>
            <person name="Desany B."/>
            <person name="Just E."/>
            <person name="Morio T."/>
            <person name="Rost R."/>
            <person name="Churcher C."/>
            <person name="Cooper J."/>
            <person name="Haydock S."/>
            <person name="van Driessche N."/>
            <person name="Cronin A."/>
            <person name="Goodhead I."/>
            <person name="Muzny D."/>
            <person name="Mourier T."/>
            <person name="Pain A."/>
            <person name="Lu M."/>
            <person name="Harper D."/>
            <person name="Lindsay R."/>
            <person name="Hauser H."/>
            <person name="James K."/>
            <person name="Quiles M."/>
            <person name="Madan Babu M."/>
            <person name="Saito T."/>
            <person name="Buchrieser C."/>
            <person name="Wardroper A."/>
            <person name="Felder M."/>
            <person name="Thangavelu M."/>
            <person name="Johnson D."/>
            <person name="Knights A."/>
            <person name="Loulseged H."/>
            <person name="Mungall K."/>
            <person name="Oliver K."/>
            <person name="Price C."/>
            <person name="Quail M.A."/>
            <person name="Urushihara H."/>
            <person name="Hernandez J."/>
            <person name="Rabbinowitsch E."/>
            <person name="Steffen D."/>
            <person name="Sanders M."/>
            <person name="Ma J."/>
            <person name="Kohara Y."/>
            <person name="Sharp S."/>
            <person name="Simmonds M."/>
            <person name="Spiegler S."/>
            <person name="Tivey A."/>
            <person name="Sugano S."/>
            <person name="White B."/>
            <person name="Walker D."/>
            <person name="Woodward J."/>
            <person name="Winckler T."/>
            <person name="Tanaka Y."/>
            <person name="Shaulsky G."/>
            <person name="Schleicher M."/>
            <person name="Weinstock G."/>
            <person name="Rosenthal A."/>
            <person name="Cox E.C."/>
            <person name="Chisholm R.L."/>
            <person name="Gibbs R."/>
            <person name="Loomis W.F."/>
            <person name="Platzer M."/>
            <person name="Kay R.R."/>
            <person name="Williams J."/>
            <person name="Dear P.H."/>
            <person name="Noegel A.A."/>
            <person name="Barrell B."/>
            <person name="Kuspa A."/>
        </authorList>
    </citation>
    <scope>NUCLEOTIDE SEQUENCE [LARGE SCALE GENOMIC DNA]</scope>
    <source>
        <strain evidence="1 2">AX4</strain>
    </source>
</reference>
<dbReference type="GeneID" id="8617715"/>
<dbReference type="InParanoid" id="Q55BT9"/>
<sequence length="115" mass="13038">MIQPLQFLKNYVNLVSSSNHSKYHECLIFFKYSHSQLNQCIHHWLVSLVIHQSLLETNCAAVDSVSGSGIPVLFVPFIHLAIIPPLCRTDGDDGDNLTKNDESNWITFDFLPLIL</sequence>
<organism evidence="1 2">
    <name type="scientific">Dictyostelium discoideum</name>
    <name type="common">Social amoeba</name>
    <dbReference type="NCBI Taxonomy" id="44689"/>
    <lineage>
        <taxon>Eukaryota</taxon>
        <taxon>Amoebozoa</taxon>
        <taxon>Evosea</taxon>
        <taxon>Eumycetozoa</taxon>
        <taxon>Dictyostelia</taxon>
        <taxon>Dictyosteliales</taxon>
        <taxon>Dictyosteliaceae</taxon>
        <taxon>Dictyostelium</taxon>
    </lineage>
</organism>
<evidence type="ECO:0000313" key="1">
    <source>
        <dbReference type="EMBL" id="EAL72747.1"/>
    </source>
</evidence>
<dbReference type="KEGG" id="ddi:DDB_G0270794"/>
<dbReference type="Proteomes" id="UP000002195">
    <property type="component" value="Unassembled WGS sequence"/>
</dbReference>
<accession>Q55BT9</accession>
<keyword evidence="2" id="KW-1185">Reference proteome</keyword>
<proteinExistence type="predicted"/>
<dbReference type="RefSeq" id="XP_646742.1">
    <property type="nucleotide sequence ID" value="XM_641650.1"/>
</dbReference>